<dbReference type="InterPro" id="IPR044816">
    <property type="entry name" value="BURP"/>
</dbReference>
<sequence length="277" mass="31256">MVLRYTYPVLLCILILMHGRWGYAVKDEIFLENETKISHHIRSAEVGLFTMDELLNFHVGQKLPIFFPIRNLSLYPPFFLPPKYQNIIPFIKPAAMFNLFKVPPSSPKGKAFLGTLYSCDSINGETTKICATSLDSMLGFVKKAFGPDVDFKFITTTHPTLTTPVFQNYTVLGPPLEIVSVKKVPCHPFPFFYAVYFCHTDLNYETRAFRLRLVGDGSEDEVEAVVVCHLDSKNLSSDHLVFRMLGVEKGSSYCHVFRQGDIVWIQQQTSGGGVSAV</sequence>
<dbReference type="OMA" id="KISHHIR"/>
<keyword evidence="2" id="KW-1185">Reference proteome</keyword>
<dbReference type="PROSITE" id="PS51277">
    <property type="entry name" value="BURP"/>
    <property type="match status" value="1"/>
</dbReference>
<dbReference type="KEGG" id="gab:108463434"/>
<organism evidence="1 2">
    <name type="scientific">Gossypium arboreum</name>
    <name type="common">Tree cotton</name>
    <name type="synonym">Gossypium nanking</name>
    <dbReference type="NCBI Taxonomy" id="29729"/>
    <lineage>
        <taxon>Eukaryota</taxon>
        <taxon>Viridiplantae</taxon>
        <taxon>Streptophyta</taxon>
        <taxon>Embryophyta</taxon>
        <taxon>Tracheophyta</taxon>
        <taxon>Spermatophyta</taxon>
        <taxon>Magnoliopsida</taxon>
        <taxon>eudicotyledons</taxon>
        <taxon>Gunneridae</taxon>
        <taxon>Pentapetalae</taxon>
        <taxon>rosids</taxon>
        <taxon>malvids</taxon>
        <taxon>Malvales</taxon>
        <taxon>Malvaceae</taxon>
        <taxon>Malvoideae</taxon>
        <taxon>Gossypium</taxon>
    </lineage>
</organism>
<dbReference type="InterPro" id="IPR004873">
    <property type="entry name" value="BURP_dom"/>
</dbReference>
<gene>
    <name evidence="1" type="ORF">F383_30788</name>
</gene>
<comment type="caution">
    <text evidence="1">The sequence shown here is derived from an EMBL/GenBank/DDBJ whole genome shotgun (WGS) entry which is preliminary data.</text>
</comment>
<name>A0A0B0MSC9_GOSAR</name>
<dbReference type="PANTHER" id="PTHR31236:SF59">
    <property type="entry name" value="BURP DOMAIN PROTEIN"/>
    <property type="match status" value="1"/>
</dbReference>
<dbReference type="Pfam" id="PF03181">
    <property type="entry name" value="BURP"/>
    <property type="match status" value="1"/>
</dbReference>
<evidence type="ECO:0000313" key="1">
    <source>
        <dbReference type="EMBL" id="KHG05038.1"/>
    </source>
</evidence>
<dbReference type="PANTHER" id="PTHR31236">
    <property type="entry name" value="BURP DOMAIN PROTEIN USPL1-LIKE"/>
    <property type="match status" value="1"/>
</dbReference>
<dbReference type="OrthoDB" id="938667at2759"/>
<dbReference type="SMART" id="SM01045">
    <property type="entry name" value="BURP"/>
    <property type="match status" value="1"/>
</dbReference>
<dbReference type="AlphaFoldDB" id="A0A0B0MSC9"/>
<accession>A0A0B0MSC9</accession>
<dbReference type="EMBL" id="JRRC01422548">
    <property type="protein sequence ID" value="KHG05038.1"/>
    <property type="molecule type" value="Genomic_DNA"/>
</dbReference>
<reference evidence="2" key="1">
    <citation type="submission" date="2014-09" db="EMBL/GenBank/DDBJ databases">
        <authorList>
            <person name="Mudge J."/>
            <person name="Ramaraj T."/>
            <person name="Lindquist I.E."/>
            <person name="Bharti A.K."/>
            <person name="Sundararajan A."/>
            <person name="Cameron C.T."/>
            <person name="Woodward J.E."/>
            <person name="May G.D."/>
            <person name="Brubaker C."/>
            <person name="Broadhvest J."/>
            <person name="Wilkins T.A."/>
        </authorList>
    </citation>
    <scope>NUCLEOTIDE SEQUENCE</scope>
    <source>
        <strain evidence="2">cv. AKA8401</strain>
    </source>
</reference>
<evidence type="ECO:0000313" key="2">
    <source>
        <dbReference type="Proteomes" id="UP000032142"/>
    </source>
</evidence>
<protein>
    <submittedName>
        <fullName evidence="1">BURP domain-containing 17</fullName>
    </submittedName>
</protein>
<dbReference type="Proteomes" id="UP000032142">
    <property type="component" value="Unassembled WGS sequence"/>
</dbReference>
<proteinExistence type="predicted"/>